<proteinExistence type="predicted"/>
<dbReference type="Proteomes" id="UP001278500">
    <property type="component" value="Unassembled WGS sequence"/>
</dbReference>
<keyword evidence="2" id="KW-1133">Transmembrane helix</keyword>
<evidence type="ECO:0000313" key="3">
    <source>
        <dbReference type="EMBL" id="KAK3350391.1"/>
    </source>
</evidence>
<evidence type="ECO:0000256" key="2">
    <source>
        <dbReference type="SAM" id="Phobius"/>
    </source>
</evidence>
<feature type="transmembrane region" description="Helical" evidence="2">
    <location>
        <begin position="325"/>
        <end position="348"/>
    </location>
</feature>
<evidence type="ECO:0000313" key="4">
    <source>
        <dbReference type="Proteomes" id="UP001278500"/>
    </source>
</evidence>
<organism evidence="3 4">
    <name type="scientific">Neurospora tetraspora</name>
    <dbReference type="NCBI Taxonomy" id="94610"/>
    <lineage>
        <taxon>Eukaryota</taxon>
        <taxon>Fungi</taxon>
        <taxon>Dikarya</taxon>
        <taxon>Ascomycota</taxon>
        <taxon>Pezizomycotina</taxon>
        <taxon>Sordariomycetes</taxon>
        <taxon>Sordariomycetidae</taxon>
        <taxon>Sordariales</taxon>
        <taxon>Sordariaceae</taxon>
        <taxon>Neurospora</taxon>
    </lineage>
</organism>
<reference evidence="3" key="1">
    <citation type="journal article" date="2023" name="Mol. Phylogenet. Evol.">
        <title>Genome-scale phylogeny and comparative genomics of the fungal order Sordariales.</title>
        <authorList>
            <person name="Hensen N."/>
            <person name="Bonometti L."/>
            <person name="Westerberg I."/>
            <person name="Brannstrom I.O."/>
            <person name="Guillou S."/>
            <person name="Cros-Aarteil S."/>
            <person name="Calhoun S."/>
            <person name="Haridas S."/>
            <person name="Kuo A."/>
            <person name="Mondo S."/>
            <person name="Pangilinan J."/>
            <person name="Riley R."/>
            <person name="LaButti K."/>
            <person name="Andreopoulos B."/>
            <person name="Lipzen A."/>
            <person name="Chen C."/>
            <person name="Yan M."/>
            <person name="Daum C."/>
            <person name="Ng V."/>
            <person name="Clum A."/>
            <person name="Steindorff A."/>
            <person name="Ohm R.A."/>
            <person name="Martin F."/>
            <person name="Silar P."/>
            <person name="Natvig D.O."/>
            <person name="Lalanne C."/>
            <person name="Gautier V."/>
            <person name="Ament-Velasquez S.L."/>
            <person name="Kruys A."/>
            <person name="Hutchinson M.I."/>
            <person name="Powell A.J."/>
            <person name="Barry K."/>
            <person name="Miller A.N."/>
            <person name="Grigoriev I.V."/>
            <person name="Debuchy R."/>
            <person name="Gladieux P."/>
            <person name="Hiltunen Thoren M."/>
            <person name="Johannesson H."/>
        </authorList>
    </citation>
    <scope>NUCLEOTIDE SEQUENCE</scope>
    <source>
        <strain evidence="3">CBS 560.94</strain>
    </source>
</reference>
<dbReference type="AlphaFoldDB" id="A0AAE0JJF2"/>
<accession>A0AAE0JJF2</accession>
<feature type="compositionally biased region" description="Basic and acidic residues" evidence="1">
    <location>
        <begin position="380"/>
        <end position="390"/>
    </location>
</feature>
<comment type="caution">
    <text evidence="3">The sequence shown here is derived from an EMBL/GenBank/DDBJ whole genome shotgun (WGS) entry which is preliminary data.</text>
</comment>
<keyword evidence="2" id="KW-0472">Membrane</keyword>
<dbReference type="RefSeq" id="XP_062683686.1">
    <property type="nucleotide sequence ID" value="XM_062831497.1"/>
</dbReference>
<name>A0AAE0JJF2_9PEZI</name>
<feature type="transmembrane region" description="Helical" evidence="2">
    <location>
        <begin position="18"/>
        <end position="36"/>
    </location>
</feature>
<feature type="transmembrane region" description="Helical" evidence="2">
    <location>
        <begin position="217"/>
        <end position="242"/>
    </location>
</feature>
<keyword evidence="4" id="KW-1185">Reference proteome</keyword>
<protein>
    <submittedName>
        <fullName evidence="3">Uncharacterized protein</fullName>
    </submittedName>
</protein>
<feature type="transmembrane region" description="Helical" evidence="2">
    <location>
        <begin position="117"/>
        <end position="146"/>
    </location>
</feature>
<sequence>MDSPIRPTPPIHHLSLELILIPPILLAFATALSLFTHSDANLYMLYSQCHSHARIDWLSRTPLVGPLACFLVSFFQEALLSPVRSKGIMSVVLSYVAGLLTITTVEGSRLCNKSAFLLAFPTATWLIFDLVGGALVWEIVIIPAFFHRAKVVIQARRQGTTTSDGEVAAEPELVLGDPRHLSTLAESLSIPVSIAIGYILPSLLILLLPSDKTAVPILLWLFFPVWVSLLHQGVRTALLQVFKDHPTWPRPFHLETSLLPLVTTYSAPILLSLASHIYLIVTLFIHPRDDRQEMTLATTRFIMVNMVYIGLTVLYWAFIEAGWQTALVMLVVTALAGPGAGVCVGWVWRESAVGVDWIGRRFGRRVSVIAVAVGGSGSRRGSDGERDGERGQQGSNGPSEETPLLR</sequence>
<keyword evidence="2" id="KW-0812">Transmembrane</keyword>
<evidence type="ECO:0000256" key="1">
    <source>
        <dbReference type="SAM" id="MobiDB-lite"/>
    </source>
</evidence>
<feature type="transmembrane region" description="Helical" evidence="2">
    <location>
        <begin position="188"/>
        <end position="208"/>
    </location>
</feature>
<feature type="transmembrane region" description="Helical" evidence="2">
    <location>
        <begin position="262"/>
        <end position="285"/>
    </location>
</feature>
<dbReference type="EMBL" id="JAUEPP010000002">
    <property type="protein sequence ID" value="KAK3350391.1"/>
    <property type="molecule type" value="Genomic_DNA"/>
</dbReference>
<gene>
    <name evidence="3" type="ORF">B0H65DRAFT_86266</name>
</gene>
<reference evidence="3" key="2">
    <citation type="submission" date="2023-06" db="EMBL/GenBank/DDBJ databases">
        <authorList>
            <consortium name="Lawrence Berkeley National Laboratory"/>
            <person name="Haridas S."/>
            <person name="Hensen N."/>
            <person name="Bonometti L."/>
            <person name="Westerberg I."/>
            <person name="Brannstrom I.O."/>
            <person name="Guillou S."/>
            <person name="Cros-Aarteil S."/>
            <person name="Calhoun S."/>
            <person name="Kuo A."/>
            <person name="Mondo S."/>
            <person name="Pangilinan J."/>
            <person name="Riley R."/>
            <person name="Labutti K."/>
            <person name="Andreopoulos B."/>
            <person name="Lipzen A."/>
            <person name="Chen C."/>
            <person name="Yanf M."/>
            <person name="Daum C."/>
            <person name="Ng V."/>
            <person name="Clum A."/>
            <person name="Steindorff A."/>
            <person name="Ohm R."/>
            <person name="Martin F."/>
            <person name="Silar P."/>
            <person name="Natvig D."/>
            <person name="Lalanne C."/>
            <person name="Gautier V."/>
            <person name="Ament-Velasquez S.L."/>
            <person name="Kruys A."/>
            <person name="Hutchinson M.I."/>
            <person name="Powell A.J."/>
            <person name="Barry K."/>
            <person name="Miller A.N."/>
            <person name="Grigoriev I.V."/>
            <person name="Debuchy R."/>
            <person name="Gladieux P."/>
            <person name="Thoren M.H."/>
            <person name="Johannesson H."/>
        </authorList>
    </citation>
    <scope>NUCLEOTIDE SEQUENCE</scope>
    <source>
        <strain evidence="3">CBS 560.94</strain>
    </source>
</reference>
<dbReference type="GeneID" id="87868651"/>
<feature type="region of interest" description="Disordered" evidence="1">
    <location>
        <begin position="376"/>
        <end position="406"/>
    </location>
</feature>
<feature type="transmembrane region" description="Helical" evidence="2">
    <location>
        <begin position="297"/>
        <end position="319"/>
    </location>
</feature>
<feature type="transmembrane region" description="Helical" evidence="2">
    <location>
        <begin position="87"/>
        <end position="105"/>
    </location>
</feature>